<dbReference type="OrthoDB" id="4741892at2"/>
<evidence type="ECO:0008006" key="4">
    <source>
        <dbReference type="Google" id="ProtNLM"/>
    </source>
</evidence>
<dbReference type="eggNOG" id="ENOG5031Q9N">
    <property type="taxonomic scope" value="Bacteria"/>
</dbReference>
<evidence type="ECO:0000313" key="3">
    <source>
        <dbReference type="Proteomes" id="UP000193710"/>
    </source>
</evidence>
<protein>
    <recommendedName>
        <fullName evidence="4">Zinc-finger domain-containing protein</fullName>
    </recommendedName>
</protein>
<dbReference type="EMBL" id="LQPY01000029">
    <property type="protein sequence ID" value="ORX01767.1"/>
    <property type="molecule type" value="Genomic_DNA"/>
</dbReference>
<evidence type="ECO:0000313" key="2">
    <source>
        <dbReference type="EMBL" id="ORX01767.1"/>
    </source>
</evidence>
<reference evidence="2 3" key="3">
    <citation type="submission" date="2016-01" db="EMBL/GenBank/DDBJ databases">
        <title>The new phylogeny of the genus Mycobacterium.</title>
        <authorList>
            <person name="Tarcisio F."/>
            <person name="Conor M."/>
            <person name="Antonella G."/>
            <person name="Elisabetta G."/>
            <person name="Giulia F.S."/>
            <person name="Sara T."/>
            <person name="Anna F."/>
            <person name="Clotilde B."/>
            <person name="Roberto B."/>
            <person name="Veronica D.S."/>
            <person name="Fabio R."/>
            <person name="Monica P."/>
            <person name="Olivier J."/>
            <person name="Enrico T."/>
            <person name="Nicola S."/>
        </authorList>
    </citation>
    <scope>NUCLEOTIDE SEQUENCE [LARGE SCALE GENOMIC DNA]</scope>
    <source>
        <strain evidence="2 3">DSM 44626</strain>
    </source>
</reference>
<keyword evidence="3" id="KW-1185">Reference proteome</keyword>
<accession>A0A024K0F0</accession>
<dbReference type="HOGENOM" id="CLU_2451421_0_0_11"/>
<dbReference type="RefSeq" id="WP_036469532.1">
    <property type="nucleotide sequence ID" value="NZ_HG964446.1"/>
</dbReference>
<proteinExistence type="predicted"/>
<dbReference type="AlphaFoldDB" id="A0A024K0F0"/>
<sequence length="93" mass="10282">MTVHDNTIPAIDCVDFVRLVDDLVDTDPDQWGPIVAKHLADCPPCLVYLQQMIDLKVLLNHVFDTEKLSGDQVAGVVTAINKFRGPEVPAVRD</sequence>
<organism evidence="1">
    <name type="scientific">Mycobacterium triplex</name>
    <dbReference type="NCBI Taxonomy" id="47839"/>
    <lineage>
        <taxon>Bacteria</taxon>
        <taxon>Bacillati</taxon>
        <taxon>Actinomycetota</taxon>
        <taxon>Actinomycetes</taxon>
        <taxon>Mycobacteriales</taxon>
        <taxon>Mycobacteriaceae</taxon>
        <taxon>Mycobacterium</taxon>
        <taxon>Mycobacterium simiae complex</taxon>
    </lineage>
</organism>
<dbReference type="STRING" id="47839.BN973_03433"/>
<dbReference type="Proteomes" id="UP000193710">
    <property type="component" value="Unassembled WGS sequence"/>
</dbReference>
<reference evidence="1" key="1">
    <citation type="journal article" date="2014" name="Genome Announc.">
        <title>Draft Genome Sequence of Mycobacterium triplex DSM 44626.</title>
        <authorList>
            <person name="Sassi M."/>
            <person name="Croce O."/>
            <person name="Robert C."/>
            <person name="Raoult D."/>
            <person name="Drancourt M."/>
        </authorList>
    </citation>
    <scope>NUCLEOTIDE SEQUENCE [LARGE SCALE GENOMIC DNA]</scope>
    <source>
        <strain evidence="1">DSM 44626</strain>
    </source>
</reference>
<reference evidence="1" key="2">
    <citation type="submission" date="2014-04" db="EMBL/GenBank/DDBJ databases">
        <authorList>
            <person name="Urmite Genomes U."/>
        </authorList>
    </citation>
    <scope>NUCLEOTIDE SEQUENCE</scope>
    <source>
        <strain evidence="1">DSM 44626</strain>
    </source>
</reference>
<dbReference type="Proteomes" id="UP000028880">
    <property type="component" value="Unassembled WGS sequence"/>
</dbReference>
<gene>
    <name evidence="2" type="ORF">AWC29_21420</name>
    <name evidence="1" type="ORF">BN973_03433</name>
</gene>
<dbReference type="EMBL" id="HG964446">
    <property type="protein sequence ID" value="CDO89062.1"/>
    <property type="molecule type" value="Genomic_DNA"/>
</dbReference>
<evidence type="ECO:0000313" key="1">
    <source>
        <dbReference type="EMBL" id="CDO89062.1"/>
    </source>
</evidence>
<name>A0A024K0F0_9MYCO</name>